<name>A0A934MAS1_9MICO</name>
<accession>A0A934MAS1</accession>
<dbReference type="Gene3D" id="3.40.50.1820">
    <property type="entry name" value="alpha/beta hydrolase"/>
    <property type="match status" value="1"/>
</dbReference>
<evidence type="ECO:0000259" key="1">
    <source>
        <dbReference type="Pfam" id="PF12697"/>
    </source>
</evidence>
<sequence>MDHLLALHTWTDAPGTPLVLLHGFPLDHRMWADAARRLPEDIAVHALDLPGLGSSPTLPEVTLEAAADAVVATLAAAGVDRAVVAGLSMGGYAALALAERHPDLVAGLALVDTKSTADGGAAREKRIVTADEVERTGTVDAVLGMPGTILGERSRVEQPALVPTLEAWITEQAPEGVAWSQRAMAARPDRTGVLEGYQGTSVVVVGSLDTVTPVSDAEHMADALRSGPPVVLDGVGHMSAVEAPAEVAAVLADLMRRT</sequence>
<keyword evidence="3" id="KW-1185">Reference proteome</keyword>
<dbReference type="InterPro" id="IPR000073">
    <property type="entry name" value="AB_hydrolase_1"/>
</dbReference>
<evidence type="ECO:0000313" key="3">
    <source>
        <dbReference type="Proteomes" id="UP000602087"/>
    </source>
</evidence>
<evidence type="ECO:0000313" key="2">
    <source>
        <dbReference type="EMBL" id="MBI9116083.1"/>
    </source>
</evidence>
<gene>
    <name evidence="2" type="ORF">JAV76_13775</name>
</gene>
<dbReference type="PRINTS" id="PR00111">
    <property type="entry name" value="ABHYDROLASE"/>
</dbReference>
<protein>
    <submittedName>
        <fullName evidence="2">Alpha/beta fold hydrolase</fullName>
    </submittedName>
</protein>
<dbReference type="SUPFAM" id="SSF53474">
    <property type="entry name" value="alpha/beta-Hydrolases"/>
    <property type="match status" value="1"/>
</dbReference>
<comment type="caution">
    <text evidence="2">The sequence shown here is derived from an EMBL/GenBank/DDBJ whole genome shotgun (WGS) entry which is preliminary data.</text>
</comment>
<dbReference type="PANTHER" id="PTHR43194:SF5">
    <property type="entry name" value="PIMELOYL-[ACYL-CARRIER PROTEIN] METHYL ESTER ESTERASE"/>
    <property type="match status" value="1"/>
</dbReference>
<dbReference type="RefSeq" id="WP_198734653.1">
    <property type="nucleotide sequence ID" value="NZ_JAEINH010000015.1"/>
</dbReference>
<dbReference type="PANTHER" id="PTHR43194">
    <property type="entry name" value="HYDROLASE ALPHA/BETA FOLD FAMILY"/>
    <property type="match status" value="1"/>
</dbReference>
<dbReference type="Proteomes" id="UP000602087">
    <property type="component" value="Unassembled WGS sequence"/>
</dbReference>
<keyword evidence="2" id="KW-0378">Hydrolase</keyword>
<organism evidence="2 3">
    <name type="scientific">Sanguibacter suaedae</name>
    <dbReference type="NCBI Taxonomy" id="2795737"/>
    <lineage>
        <taxon>Bacteria</taxon>
        <taxon>Bacillati</taxon>
        <taxon>Actinomycetota</taxon>
        <taxon>Actinomycetes</taxon>
        <taxon>Micrococcales</taxon>
        <taxon>Sanguibacteraceae</taxon>
        <taxon>Sanguibacter</taxon>
    </lineage>
</organism>
<dbReference type="InterPro" id="IPR050228">
    <property type="entry name" value="Carboxylesterase_BioH"/>
</dbReference>
<dbReference type="Pfam" id="PF12697">
    <property type="entry name" value="Abhydrolase_6"/>
    <property type="match status" value="1"/>
</dbReference>
<dbReference type="EMBL" id="JAEINH010000015">
    <property type="protein sequence ID" value="MBI9116083.1"/>
    <property type="molecule type" value="Genomic_DNA"/>
</dbReference>
<dbReference type="GO" id="GO:0016787">
    <property type="term" value="F:hydrolase activity"/>
    <property type="evidence" value="ECO:0007669"/>
    <property type="project" value="UniProtKB-KW"/>
</dbReference>
<proteinExistence type="predicted"/>
<dbReference type="InterPro" id="IPR029058">
    <property type="entry name" value="AB_hydrolase_fold"/>
</dbReference>
<dbReference type="AlphaFoldDB" id="A0A934MAS1"/>
<reference evidence="2" key="1">
    <citation type="submission" date="2020-12" db="EMBL/GenBank/DDBJ databases">
        <title>Sanguibacter suaedae sp. nov., isolated from Suaeda aralocaspica.</title>
        <authorList>
            <person name="Ma Q."/>
        </authorList>
    </citation>
    <scope>NUCLEOTIDE SEQUENCE</scope>
    <source>
        <strain evidence="2">YZGR15</strain>
    </source>
</reference>
<feature type="domain" description="AB hydrolase-1" evidence="1">
    <location>
        <begin position="18"/>
        <end position="250"/>
    </location>
</feature>